<dbReference type="EMBL" id="JACHNU010000007">
    <property type="protein sequence ID" value="MBB4664395.1"/>
    <property type="molecule type" value="Genomic_DNA"/>
</dbReference>
<feature type="chain" id="PRO_5032941090" evidence="2">
    <location>
        <begin position="31"/>
        <end position="286"/>
    </location>
</feature>
<dbReference type="Pfam" id="PF07705">
    <property type="entry name" value="CARDB"/>
    <property type="match status" value="1"/>
</dbReference>
<keyword evidence="5" id="KW-1185">Reference proteome</keyword>
<evidence type="ECO:0000313" key="5">
    <source>
        <dbReference type="Proteomes" id="UP000585272"/>
    </source>
</evidence>
<dbReference type="RefSeq" id="WP_183344416.1">
    <property type="nucleotide sequence ID" value="NZ_JACHNU010000007.1"/>
</dbReference>
<dbReference type="InterPro" id="IPR013783">
    <property type="entry name" value="Ig-like_fold"/>
</dbReference>
<reference evidence="4 5" key="1">
    <citation type="submission" date="2020-08" db="EMBL/GenBank/DDBJ databases">
        <title>Genomic Encyclopedia of Archaeal and Bacterial Type Strains, Phase II (KMG-II): from individual species to whole genera.</title>
        <authorList>
            <person name="Goeker M."/>
        </authorList>
    </citation>
    <scope>NUCLEOTIDE SEQUENCE [LARGE SCALE GENOMIC DNA]</scope>
    <source>
        <strain evidence="4 5">DSM 23288</strain>
    </source>
</reference>
<dbReference type="AlphaFoldDB" id="A0A840IJ77"/>
<feature type="signal peptide" evidence="2">
    <location>
        <begin position="1"/>
        <end position="30"/>
    </location>
</feature>
<accession>A0A840IJ77</accession>
<evidence type="ECO:0000256" key="1">
    <source>
        <dbReference type="SAM" id="MobiDB-lite"/>
    </source>
</evidence>
<dbReference type="GO" id="GO:0005975">
    <property type="term" value="P:carbohydrate metabolic process"/>
    <property type="evidence" value="ECO:0007669"/>
    <property type="project" value="UniProtKB-ARBA"/>
</dbReference>
<gene>
    <name evidence="4" type="ORF">BDZ31_004006</name>
</gene>
<evidence type="ECO:0000259" key="3">
    <source>
        <dbReference type="Pfam" id="PF07705"/>
    </source>
</evidence>
<dbReference type="InterPro" id="IPR011635">
    <property type="entry name" value="CARDB"/>
</dbReference>
<name>A0A840IJ77_9ACTN</name>
<feature type="domain" description="CARDB" evidence="3">
    <location>
        <begin position="181"/>
        <end position="275"/>
    </location>
</feature>
<dbReference type="Gene3D" id="2.60.40.10">
    <property type="entry name" value="Immunoglobulins"/>
    <property type="match status" value="1"/>
</dbReference>
<sequence length="286" mass="30131">MRRAGTITRVLPALLTLALAAGIPATAASAATAGTTAKRTRAIPPPPSKSGSKPAYSARLLQCRRSPQTASRTATVSAVMRPTAAGRRLSLRVALYQRPLGGGRWALRADVPGLSEWTSPSDSSIGSRAADVYRYRQAVGRLAVPYAYRFRVTFRWSDANGRPVAEAVVNTATCREPDLRPDLVLTRAVADPLLPGQTSARYIVTVRNVGRAAATGVQVAATFSSPTRTVRKLAPSESADLVFWGPPCGGAEPAPSFLADPSNLIDEARETNNSLVATCPATLDGP</sequence>
<evidence type="ECO:0000256" key="2">
    <source>
        <dbReference type="SAM" id="SignalP"/>
    </source>
</evidence>
<proteinExistence type="predicted"/>
<organism evidence="4 5">
    <name type="scientific">Conexibacter arvalis</name>
    <dbReference type="NCBI Taxonomy" id="912552"/>
    <lineage>
        <taxon>Bacteria</taxon>
        <taxon>Bacillati</taxon>
        <taxon>Actinomycetota</taxon>
        <taxon>Thermoleophilia</taxon>
        <taxon>Solirubrobacterales</taxon>
        <taxon>Conexibacteraceae</taxon>
        <taxon>Conexibacter</taxon>
    </lineage>
</organism>
<keyword evidence="2" id="KW-0732">Signal</keyword>
<feature type="region of interest" description="Disordered" evidence="1">
    <location>
        <begin position="30"/>
        <end position="55"/>
    </location>
</feature>
<dbReference type="Proteomes" id="UP000585272">
    <property type="component" value="Unassembled WGS sequence"/>
</dbReference>
<comment type="caution">
    <text evidence="4">The sequence shown here is derived from an EMBL/GenBank/DDBJ whole genome shotgun (WGS) entry which is preliminary data.</text>
</comment>
<protein>
    <submittedName>
        <fullName evidence="4">Putative repeat protein (TIGR01451 family)</fullName>
    </submittedName>
</protein>
<evidence type="ECO:0000313" key="4">
    <source>
        <dbReference type="EMBL" id="MBB4664395.1"/>
    </source>
</evidence>